<dbReference type="Gene3D" id="2.60.120.10">
    <property type="entry name" value="Jelly Rolls"/>
    <property type="match status" value="1"/>
</dbReference>
<evidence type="ECO:0000313" key="2">
    <source>
        <dbReference type="EMBL" id="KAJ3489121.1"/>
    </source>
</evidence>
<reference evidence="2" key="1">
    <citation type="submission" date="2022-07" db="EMBL/GenBank/DDBJ databases">
        <title>Genome Sequence of Physisporinus lineatus.</title>
        <authorList>
            <person name="Buettner E."/>
        </authorList>
    </citation>
    <scope>NUCLEOTIDE SEQUENCE</scope>
    <source>
        <strain evidence="2">VT162</strain>
    </source>
</reference>
<evidence type="ECO:0000313" key="3">
    <source>
        <dbReference type="Proteomes" id="UP001212997"/>
    </source>
</evidence>
<dbReference type="EMBL" id="JANAWD010000052">
    <property type="protein sequence ID" value="KAJ3489121.1"/>
    <property type="molecule type" value="Genomic_DNA"/>
</dbReference>
<sequence length="193" mass="21285">MSTPPSNPPFLIHTPQLTPSEPTMTHRTHPLDSSRARFQSPIGDLTGLSKTGVHFCTVPPHTTSTSLHWHSHEDEWFYIIDAAEDCVLLFHEPQSESAEGKGLLDPTLSSEDKKGISIQEVKLSKGDFIGFAAGMPRAHALRSGSGPLVYLLGGSREPLDVSHYPELGLRRVMSQNAPHWVVEEKDIQPPNRP</sequence>
<feature type="compositionally biased region" description="Polar residues" evidence="1">
    <location>
        <begin position="15"/>
        <end position="25"/>
    </location>
</feature>
<organism evidence="2 3">
    <name type="scientific">Meripilus lineatus</name>
    <dbReference type="NCBI Taxonomy" id="2056292"/>
    <lineage>
        <taxon>Eukaryota</taxon>
        <taxon>Fungi</taxon>
        <taxon>Dikarya</taxon>
        <taxon>Basidiomycota</taxon>
        <taxon>Agaricomycotina</taxon>
        <taxon>Agaricomycetes</taxon>
        <taxon>Polyporales</taxon>
        <taxon>Meripilaceae</taxon>
        <taxon>Meripilus</taxon>
    </lineage>
</organism>
<dbReference type="InterPro" id="IPR014710">
    <property type="entry name" value="RmlC-like_jellyroll"/>
</dbReference>
<accession>A0AAD5VB44</accession>
<dbReference type="AlphaFoldDB" id="A0AAD5VB44"/>
<dbReference type="Proteomes" id="UP001212997">
    <property type="component" value="Unassembled WGS sequence"/>
</dbReference>
<protein>
    <submittedName>
        <fullName evidence="2">Uncharacterized protein</fullName>
    </submittedName>
</protein>
<name>A0AAD5VB44_9APHY</name>
<keyword evidence="3" id="KW-1185">Reference proteome</keyword>
<proteinExistence type="predicted"/>
<evidence type="ECO:0000256" key="1">
    <source>
        <dbReference type="SAM" id="MobiDB-lite"/>
    </source>
</evidence>
<dbReference type="InterPro" id="IPR011051">
    <property type="entry name" value="RmlC_Cupin_sf"/>
</dbReference>
<comment type="caution">
    <text evidence="2">The sequence shown here is derived from an EMBL/GenBank/DDBJ whole genome shotgun (WGS) entry which is preliminary data.</text>
</comment>
<dbReference type="CDD" id="cd02224">
    <property type="entry name" value="cupin_SPO2919-like"/>
    <property type="match status" value="1"/>
</dbReference>
<feature type="region of interest" description="Disordered" evidence="1">
    <location>
        <begin position="1"/>
        <end position="33"/>
    </location>
</feature>
<gene>
    <name evidence="2" type="ORF">NLI96_g2351</name>
</gene>
<dbReference type="SUPFAM" id="SSF51182">
    <property type="entry name" value="RmlC-like cupins"/>
    <property type="match status" value="1"/>
</dbReference>